<dbReference type="PRINTS" id="PR00385">
    <property type="entry name" value="P450"/>
</dbReference>
<proteinExistence type="inferred from homology"/>
<evidence type="ECO:0000313" key="8">
    <source>
        <dbReference type="EMBL" id="EFQ35814.1"/>
    </source>
</evidence>
<evidence type="ECO:0000256" key="1">
    <source>
        <dbReference type="ARBA" id="ARBA00001971"/>
    </source>
</evidence>
<evidence type="ECO:0000256" key="2">
    <source>
        <dbReference type="ARBA" id="ARBA00022617"/>
    </source>
</evidence>
<comment type="similarity">
    <text evidence="6">Belongs to the cytochrome P450 family.</text>
</comment>
<organism evidence="9">
    <name type="scientific">Colletotrichum graminicola (strain M1.001 / M2 / FGSC 10212)</name>
    <name type="common">Maize anthracnose fungus</name>
    <name type="synonym">Glomerella graminicola</name>
    <dbReference type="NCBI Taxonomy" id="645133"/>
    <lineage>
        <taxon>Eukaryota</taxon>
        <taxon>Fungi</taxon>
        <taxon>Dikarya</taxon>
        <taxon>Ascomycota</taxon>
        <taxon>Pezizomycotina</taxon>
        <taxon>Sordariomycetes</taxon>
        <taxon>Hypocreomycetidae</taxon>
        <taxon>Glomerellales</taxon>
        <taxon>Glomerellaceae</taxon>
        <taxon>Colletotrichum</taxon>
        <taxon>Colletotrichum graminicola species complex</taxon>
    </lineage>
</organism>
<evidence type="ECO:0000256" key="7">
    <source>
        <dbReference type="SAM" id="Phobius"/>
    </source>
</evidence>
<keyword evidence="6" id="KW-0560">Oxidoreductase</keyword>
<keyword evidence="7" id="KW-1133">Transmembrane helix</keyword>
<dbReference type="eggNOG" id="KOG0158">
    <property type="taxonomic scope" value="Eukaryota"/>
</dbReference>
<dbReference type="EMBL" id="GG697400">
    <property type="protein sequence ID" value="EFQ35814.1"/>
    <property type="molecule type" value="Genomic_DNA"/>
</dbReference>
<dbReference type="InterPro" id="IPR036396">
    <property type="entry name" value="Cyt_P450_sf"/>
</dbReference>
<sequence>MVSLTEVVAPVSLLSWRTVGAVLAAWLLYYFVRALYNVSPLHPLSKIPGPKLAGASYLYEFWFDFVKKGRYTLEIRRLHEVYGPIVRINPDEIHCNDVNFTDEIYSINGRKRNKHPHQQKNLPEAQNVAHASTIDHDLHRRRRGAISKFFSRAQIFKLEPKIQVLAQRLCDKLLAEASNPDRVVPLTDAYSCFTSDVVSEYCFGEAFGFLDRETWTPNFREAVYGQLNHIFIFRFFPWLKAFLLVGPMFKDYLPRDMALLIDTVDTVIPRHVEQARERKRLGAGDGKTTNVFGELFESDLPPEEKTTKRLTAEGLLTIIASTETTSFTLTVITFYLLTKPHVLEKLTQELRTVVTDPEYLPSWPTLEALPYFTAVISKGLRLAPGVASRTARIATREDLVYRGKWTPKGTRTEVEVDYLIPRSYAMGMSAMVNHFNETHFPDANEFIPERWMVQDRHQRRQMDKAFFSFGKGTRMCLGMSLAHAELYLALAALVLRVVTPPPYIRTTPTSEPPSSPPSPPLLPLILLSLPPTYMQLSASLGNSDALDSSGLSILPGSGL</sequence>
<dbReference type="RefSeq" id="XP_008099834.1">
    <property type="nucleotide sequence ID" value="XM_008101643.1"/>
</dbReference>
<accession>E3QY76</accession>
<gene>
    <name evidence="8" type="ORF">GLRG_11009</name>
</gene>
<dbReference type="VEuPathDB" id="FungiDB:GLRG_11009"/>
<dbReference type="GO" id="GO:0004497">
    <property type="term" value="F:monooxygenase activity"/>
    <property type="evidence" value="ECO:0007669"/>
    <property type="project" value="UniProtKB-KW"/>
</dbReference>
<comment type="cofactor">
    <cofactor evidence="1 5">
        <name>heme</name>
        <dbReference type="ChEBI" id="CHEBI:30413"/>
    </cofactor>
</comment>
<evidence type="ECO:0000256" key="6">
    <source>
        <dbReference type="RuleBase" id="RU000461"/>
    </source>
</evidence>
<protein>
    <submittedName>
        <fullName evidence="8">Trichodiene oxygenase</fullName>
    </submittedName>
</protein>
<dbReference type="HOGENOM" id="CLU_001570_14_4_1"/>
<dbReference type="InterPro" id="IPR001128">
    <property type="entry name" value="Cyt_P450"/>
</dbReference>
<dbReference type="InterPro" id="IPR017972">
    <property type="entry name" value="Cyt_P450_CS"/>
</dbReference>
<feature type="binding site" description="axial binding residue" evidence="5">
    <location>
        <position position="476"/>
    </location>
    <ligand>
        <name>heme</name>
        <dbReference type="ChEBI" id="CHEBI:30413"/>
    </ligand>
    <ligandPart>
        <name>Fe</name>
        <dbReference type="ChEBI" id="CHEBI:18248"/>
    </ligandPart>
</feature>
<dbReference type="OrthoDB" id="3945418at2759"/>
<dbReference type="GO" id="GO:0020037">
    <property type="term" value="F:heme binding"/>
    <property type="evidence" value="ECO:0007669"/>
    <property type="project" value="InterPro"/>
</dbReference>
<dbReference type="PANTHER" id="PTHR24305:SF147">
    <property type="entry name" value="P450, PUTATIVE (EUROFUNG)-RELATED"/>
    <property type="match status" value="1"/>
</dbReference>
<dbReference type="InterPro" id="IPR050121">
    <property type="entry name" value="Cytochrome_P450_monoxygenase"/>
</dbReference>
<dbReference type="STRING" id="645133.E3QY76"/>
<dbReference type="Gene3D" id="1.10.630.10">
    <property type="entry name" value="Cytochrome P450"/>
    <property type="match status" value="1"/>
</dbReference>
<dbReference type="AlphaFoldDB" id="E3QY76"/>
<dbReference type="GeneID" id="24416374"/>
<evidence type="ECO:0000256" key="5">
    <source>
        <dbReference type="PIRSR" id="PIRSR602401-1"/>
    </source>
</evidence>
<keyword evidence="7" id="KW-0812">Transmembrane</keyword>
<keyword evidence="2 5" id="KW-0349">Heme</keyword>
<keyword evidence="6" id="KW-0503">Monooxygenase</keyword>
<dbReference type="Proteomes" id="UP000008782">
    <property type="component" value="Unassembled WGS sequence"/>
</dbReference>
<dbReference type="Pfam" id="PF00067">
    <property type="entry name" value="p450"/>
    <property type="match status" value="1"/>
</dbReference>
<evidence type="ECO:0000256" key="3">
    <source>
        <dbReference type="ARBA" id="ARBA00022723"/>
    </source>
</evidence>
<keyword evidence="7" id="KW-0472">Membrane</keyword>
<dbReference type="GO" id="GO:0016705">
    <property type="term" value="F:oxidoreductase activity, acting on paired donors, with incorporation or reduction of molecular oxygen"/>
    <property type="evidence" value="ECO:0007669"/>
    <property type="project" value="InterPro"/>
</dbReference>
<evidence type="ECO:0000313" key="9">
    <source>
        <dbReference type="Proteomes" id="UP000008782"/>
    </source>
</evidence>
<dbReference type="PRINTS" id="PR00463">
    <property type="entry name" value="EP450I"/>
</dbReference>
<dbReference type="SUPFAM" id="SSF48264">
    <property type="entry name" value="Cytochrome P450"/>
    <property type="match status" value="1"/>
</dbReference>
<dbReference type="CDD" id="cd11062">
    <property type="entry name" value="CYP58-like"/>
    <property type="match status" value="1"/>
</dbReference>
<keyword evidence="4 5" id="KW-0408">Iron</keyword>
<dbReference type="GO" id="GO:0005506">
    <property type="term" value="F:iron ion binding"/>
    <property type="evidence" value="ECO:0007669"/>
    <property type="project" value="InterPro"/>
</dbReference>
<keyword evidence="3 5" id="KW-0479">Metal-binding</keyword>
<feature type="transmembrane region" description="Helical" evidence="7">
    <location>
        <begin position="14"/>
        <end position="32"/>
    </location>
</feature>
<evidence type="ECO:0000256" key="4">
    <source>
        <dbReference type="ARBA" id="ARBA00023004"/>
    </source>
</evidence>
<keyword evidence="9" id="KW-1185">Reference proteome</keyword>
<dbReference type="PANTHER" id="PTHR24305">
    <property type="entry name" value="CYTOCHROME P450"/>
    <property type="match status" value="1"/>
</dbReference>
<reference evidence="9" key="1">
    <citation type="journal article" date="2012" name="Nat. Genet.">
        <title>Lifestyle transitions in plant pathogenic Colletotrichum fungi deciphered by genome and transcriptome analyses.</title>
        <authorList>
            <person name="O'Connell R.J."/>
            <person name="Thon M.R."/>
            <person name="Hacquard S."/>
            <person name="Amyotte S.G."/>
            <person name="Kleemann J."/>
            <person name="Torres M.F."/>
            <person name="Damm U."/>
            <person name="Buiate E.A."/>
            <person name="Epstein L."/>
            <person name="Alkan N."/>
            <person name="Altmueller J."/>
            <person name="Alvarado-Balderrama L."/>
            <person name="Bauser C.A."/>
            <person name="Becker C."/>
            <person name="Birren B.W."/>
            <person name="Chen Z."/>
            <person name="Choi J."/>
            <person name="Crouch J.A."/>
            <person name="Duvick J.P."/>
            <person name="Farman M.A."/>
            <person name="Gan P."/>
            <person name="Heiman D."/>
            <person name="Henrissat B."/>
            <person name="Howard R.J."/>
            <person name="Kabbage M."/>
            <person name="Koch C."/>
            <person name="Kracher B."/>
            <person name="Kubo Y."/>
            <person name="Law A.D."/>
            <person name="Lebrun M.-H."/>
            <person name="Lee Y.-H."/>
            <person name="Miyara I."/>
            <person name="Moore N."/>
            <person name="Neumann U."/>
            <person name="Nordstroem K."/>
            <person name="Panaccione D.G."/>
            <person name="Panstruga R."/>
            <person name="Place M."/>
            <person name="Proctor R.H."/>
            <person name="Prusky D."/>
            <person name="Rech G."/>
            <person name="Reinhardt R."/>
            <person name="Rollins J.A."/>
            <person name="Rounsley S."/>
            <person name="Schardl C.L."/>
            <person name="Schwartz D.C."/>
            <person name="Shenoy N."/>
            <person name="Shirasu K."/>
            <person name="Sikhakolli U.R."/>
            <person name="Stueber K."/>
            <person name="Sukno S.A."/>
            <person name="Sweigard J.A."/>
            <person name="Takano Y."/>
            <person name="Takahara H."/>
            <person name="Trail F."/>
            <person name="van der Does H.C."/>
            <person name="Voll L.M."/>
            <person name="Will I."/>
            <person name="Young S."/>
            <person name="Zeng Q."/>
            <person name="Zhang J."/>
            <person name="Zhou S."/>
            <person name="Dickman M.B."/>
            <person name="Schulze-Lefert P."/>
            <person name="Ver Loren van Themaat E."/>
            <person name="Ma L.-J."/>
            <person name="Vaillancourt L.J."/>
        </authorList>
    </citation>
    <scope>NUCLEOTIDE SEQUENCE [LARGE SCALE GENOMIC DNA]</scope>
    <source>
        <strain evidence="9">M1.001 / M2 / FGSC 10212</strain>
    </source>
</reference>
<dbReference type="PROSITE" id="PS00086">
    <property type="entry name" value="CYTOCHROME_P450"/>
    <property type="match status" value="1"/>
</dbReference>
<dbReference type="InterPro" id="IPR002401">
    <property type="entry name" value="Cyt_P450_E_grp-I"/>
</dbReference>
<name>E3QY76_COLGM</name>